<dbReference type="PROSITE" id="PS00678">
    <property type="entry name" value="WD_REPEATS_1"/>
    <property type="match status" value="4"/>
</dbReference>
<dbReference type="GO" id="GO:0017070">
    <property type="term" value="F:U6 snRNA binding"/>
    <property type="evidence" value="ECO:0007669"/>
    <property type="project" value="TreeGrafter"/>
</dbReference>
<dbReference type="InterPro" id="IPR019775">
    <property type="entry name" value="WD40_repeat_CS"/>
</dbReference>
<keyword evidence="1 3" id="KW-0853">WD repeat</keyword>
<dbReference type="PRINTS" id="PR00320">
    <property type="entry name" value="GPROTEINBRPT"/>
</dbReference>
<name>A0A1E4TE07_9ASCO</name>
<dbReference type="PANTHER" id="PTHR19846:SF0">
    <property type="entry name" value="PRE-MRNA PROCESSING FACTOR 4"/>
    <property type="match status" value="1"/>
</dbReference>
<dbReference type="GO" id="GO:0000398">
    <property type="term" value="P:mRNA splicing, via spliceosome"/>
    <property type="evidence" value="ECO:0007669"/>
    <property type="project" value="TreeGrafter"/>
</dbReference>
<dbReference type="CDD" id="cd00200">
    <property type="entry name" value="WD40"/>
    <property type="match status" value="1"/>
</dbReference>
<reference evidence="5" key="1">
    <citation type="submission" date="2016-02" db="EMBL/GenBank/DDBJ databases">
        <title>Comparative genomics of biotechnologically important yeasts.</title>
        <authorList>
            <consortium name="DOE Joint Genome Institute"/>
            <person name="Riley R."/>
            <person name="Haridas S."/>
            <person name="Wolfe K.H."/>
            <person name="Lopes M.R."/>
            <person name="Hittinger C.T."/>
            <person name="Goker M."/>
            <person name="Salamov A."/>
            <person name="Wisecaver J."/>
            <person name="Long T.M."/>
            <person name="Aerts A.L."/>
            <person name="Barry K."/>
            <person name="Choi C."/>
            <person name="Clum A."/>
            <person name="Coughlan A.Y."/>
            <person name="Deshpande S."/>
            <person name="Douglass A.P."/>
            <person name="Hanson S.J."/>
            <person name="Klenk H.-P."/>
            <person name="Labutti K."/>
            <person name="Lapidus A."/>
            <person name="Lindquist E."/>
            <person name="Lipzen A."/>
            <person name="Meier-Kolthoff J.P."/>
            <person name="Ohm R.A."/>
            <person name="Otillar R.P."/>
            <person name="Pangilinan J."/>
            <person name="Peng Y."/>
            <person name="Rokas A."/>
            <person name="Rosa C.A."/>
            <person name="Scheuner C."/>
            <person name="Sibirny A.A."/>
            <person name="Slot J.C."/>
            <person name="Stielow J.B."/>
            <person name="Sun H."/>
            <person name="Kurtzman C.P."/>
            <person name="Blackwell M."/>
            <person name="Jeffries T.W."/>
            <person name="Grigoriev I.V."/>
        </authorList>
    </citation>
    <scope>NUCLEOTIDE SEQUENCE [LARGE SCALE GENOMIC DNA]</scope>
    <source>
        <strain evidence="5">NRRL Y-17796</strain>
    </source>
</reference>
<evidence type="ECO:0000256" key="1">
    <source>
        <dbReference type="ARBA" id="ARBA00022574"/>
    </source>
</evidence>
<organism evidence="4 5">
    <name type="scientific">Tortispora caseinolytica NRRL Y-17796</name>
    <dbReference type="NCBI Taxonomy" id="767744"/>
    <lineage>
        <taxon>Eukaryota</taxon>
        <taxon>Fungi</taxon>
        <taxon>Dikarya</taxon>
        <taxon>Ascomycota</taxon>
        <taxon>Saccharomycotina</taxon>
        <taxon>Trigonopsidomycetes</taxon>
        <taxon>Trigonopsidales</taxon>
        <taxon>Trigonopsidaceae</taxon>
        <taxon>Tortispora</taxon>
    </lineage>
</organism>
<keyword evidence="2" id="KW-0677">Repeat</keyword>
<dbReference type="Pfam" id="PF00400">
    <property type="entry name" value="WD40"/>
    <property type="match status" value="5"/>
</dbReference>
<dbReference type="EMBL" id="KV453842">
    <property type="protein sequence ID" value="ODV90006.1"/>
    <property type="molecule type" value="Genomic_DNA"/>
</dbReference>
<dbReference type="InterPro" id="IPR036322">
    <property type="entry name" value="WD40_repeat_dom_sf"/>
</dbReference>
<feature type="repeat" description="WD" evidence="3">
    <location>
        <begin position="256"/>
        <end position="297"/>
    </location>
</feature>
<dbReference type="Gene3D" id="2.130.10.10">
    <property type="entry name" value="YVTN repeat-like/Quinoprotein amine dehydrogenase"/>
    <property type="match status" value="3"/>
</dbReference>
<keyword evidence="5" id="KW-1185">Reference proteome</keyword>
<dbReference type="GO" id="GO:0046540">
    <property type="term" value="C:U4/U6 x U5 tri-snRNP complex"/>
    <property type="evidence" value="ECO:0007669"/>
    <property type="project" value="EnsemblFungi"/>
</dbReference>
<feature type="repeat" description="WD" evidence="3">
    <location>
        <begin position="298"/>
        <end position="339"/>
    </location>
</feature>
<dbReference type="GO" id="GO:0030621">
    <property type="term" value="F:U4 snRNA binding"/>
    <property type="evidence" value="ECO:0007669"/>
    <property type="project" value="TreeGrafter"/>
</dbReference>
<dbReference type="PANTHER" id="PTHR19846">
    <property type="entry name" value="WD40 REPEAT PROTEIN"/>
    <property type="match status" value="1"/>
</dbReference>
<dbReference type="InterPro" id="IPR015943">
    <property type="entry name" value="WD40/YVTN_repeat-like_dom_sf"/>
</dbReference>
<protein>
    <submittedName>
        <fullName evidence="4">Uncharacterized protein</fullName>
    </submittedName>
</protein>
<proteinExistence type="predicted"/>
<dbReference type="InterPro" id="IPR001680">
    <property type="entry name" value="WD40_rpt"/>
</dbReference>
<accession>A0A1E4TE07</accession>
<evidence type="ECO:0000313" key="5">
    <source>
        <dbReference type="Proteomes" id="UP000095023"/>
    </source>
</evidence>
<evidence type="ECO:0000256" key="2">
    <source>
        <dbReference type="ARBA" id="ARBA00022737"/>
    </source>
</evidence>
<feature type="repeat" description="WD" evidence="3">
    <location>
        <begin position="415"/>
        <end position="440"/>
    </location>
</feature>
<dbReference type="PROSITE" id="PS50294">
    <property type="entry name" value="WD_REPEATS_REGION"/>
    <property type="match status" value="4"/>
</dbReference>
<gene>
    <name evidence="4" type="ORF">CANCADRAFT_99491</name>
</gene>
<dbReference type="SMART" id="SM00320">
    <property type="entry name" value="WD40"/>
    <property type="match status" value="7"/>
</dbReference>
<feature type="repeat" description="WD" evidence="3">
    <location>
        <begin position="441"/>
        <end position="475"/>
    </location>
</feature>
<feature type="repeat" description="WD" evidence="3">
    <location>
        <begin position="340"/>
        <end position="381"/>
    </location>
</feature>
<dbReference type="Proteomes" id="UP000095023">
    <property type="component" value="Unassembled WGS sequence"/>
</dbReference>
<dbReference type="SUPFAM" id="SSF158230">
    <property type="entry name" value="PRP4-like"/>
    <property type="match status" value="1"/>
</dbReference>
<evidence type="ECO:0000313" key="4">
    <source>
        <dbReference type="EMBL" id="ODV90006.1"/>
    </source>
</evidence>
<dbReference type="SUPFAM" id="SSF50978">
    <property type="entry name" value="WD40 repeat-like"/>
    <property type="match status" value="1"/>
</dbReference>
<dbReference type="InterPro" id="IPR020472">
    <property type="entry name" value="WD40_PAC1"/>
</dbReference>
<dbReference type="PROSITE" id="PS50082">
    <property type="entry name" value="WD_REPEATS_2"/>
    <property type="match status" value="5"/>
</dbReference>
<sequence length="475" mass="52315">MTDDSITYNDLETKAPLVPTSESQQLEAFNAELERKKALRLLYVPTNDVDVRNALQSLNLPPVLDGEDRSDRRDRLANFLLDNKMSLPEPSLPSEPLHLPQKQTRSEGVPLLADTRRAIAQSSLSRAATIHKIQSIFSQFPAKYHESMQMHLSKSFENMSLYSSEILFDRPAAAVCISPNAKLAAIGSWSGQLRFLNPHTLATQDFTQASHSDRICGISWNPTFGSASSPLSMATSSADGTIFLRNISQNDPLAVLEDSKARVNSVKFDPAGQFLASASYDSTWSLWDINSTSKVLKQDGHSKGVHDLAFHPAGSLIATAGLDAHAYVWDLRCDKIVMILNGHNREIYAIDFASNGFHIATGSADNSLKIWDLRQTKQLTTLPAHNSIISSINYCPPIQMDIPAEPNYEAHIDPGSVLASASYDGTIKLWSATSFRLLKTLKSSSPKIFSVDISPNAEYIISSHNDRSVCLWNSI</sequence>
<evidence type="ECO:0000256" key="3">
    <source>
        <dbReference type="PROSITE-ProRule" id="PRU00221"/>
    </source>
</evidence>
<dbReference type="InterPro" id="IPR036285">
    <property type="entry name" value="PRP4-like_sf"/>
</dbReference>
<dbReference type="OrthoDB" id="540662at2759"/>
<dbReference type="AlphaFoldDB" id="A0A1E4TE07"/>